<proteinExistence type="predicted"/>
<dbReference type="EMBL" id="GEVM01019324">
    <property type="protein sequence ID" value="JAU86614.1"/>
    <property type="molecule type" value="Transcribed_RNA"/>
</dbReference>
<protein>
    <submittedName>
        <fullName evidence="2">Uncharacterized protein</fullName>
    </submittedName>
</protein>
<organism evidence="2">
    <name type="scientific">Noccaea caerulescens</name>
    <name type="common">Alpine penny-cress</name>
    <name type="synonym">Thlaspi caerulescens</name>
    <dbReference type="NCBI Taxonomy" id="107243"/>
    <lineage>
        <taxon>Eukaryota</taxon>
        <taxon>Viridiplantae</taxon>
        <taxon>Streptophyta</taxon>
        <taxon>Embryophyta</taxon>
        <taxon>Tracheophyta</taxon>
        <taxon>Spermatophyta</taxon>
        <taxon>Magnoliopsida</taxon>
        <taxon>eudicotyledons</taxon>
        <taxon>Gunneridae</taxon>
        <taxon>Pentapetalae</taxon>
        <taxon>rosids</taxon>
        <taxon>malvids</taxon>
        <taxon>Brassicales</taxon>
        <taxon>Brassicaceae</taxon>
        <taxon>Coluteocarpeae</taxon>
        <taxon>Noccaea</taxon>
    </lineage>
</organism>
<accession>A0A1J3J2A1</accession>
<evidence type="ECO:0000313" key="2">
    <source>
        <dbReference type="EMBL" id="JAU86614.1"/>
    </source>
</evidence>
<sequence length="81" mass="8818">MHFSSSSSNRSCLSNSQALRSQFRLSQSRRRSLSPSFNRVRVNGSGSSRNCEGVIGACVSHVEHLGDGSRSTHLVRSHSSL</sequence>
<name>A0A1J3J2A1_NOCCA</name>
<evidence type="ECO:0000256" key="1">
    <source>
        <dbReference type="SAM" id="MobiDB-lite"/>
    </source>
</evidence>
<feature type="region of interest" description="Disordered" evidence="1">
    <location>
        <begin position="22"/>
        <end position="48"/>
    </location>
</feature>
<reference evidence="2" key="1">
    <citation type="submission" date="2016-07" db="EMBL/GenBank/DDBJ databases">
        <title>De novo transcriptome assembly of four accessions of the metal hyperaccumulator plant Noccaea caerulescens.</title>
        <authorList>
            <person name="Blande D."/>
            <person name="Halimaa P."/>
            <person name="Tervahauta A.I."/>
            <person name="Aarts M.G."/>
            <person name="Karenlampi S.O."/>
        </authorList>
    </citation>
    <scope>NUCLEOTIDE SEQUENCE</scope>
</reference>
<dbReference type="AlphaFoldDB" id="A0A1J3J2A1"/>
<gene>
    <name evidence="2" type="ORF">MP_TR22560_c0_g1_i1_g.65762</name>
</gene>